<name>A0ABS3XP91_9ACTN</name>
<dbReference type="Proteomes" id="UP000721954">
    <property type="component" value="Unassembled WGS sequence"/>
</dbReference>
<evidence type="ECO:0000313" key="3">
    <source>
        <dbReference type="Proteomes" id="UP000721954"/>
    </source>
</evidence>
<evidence type="ECO:0000256" key="1">
    <source>
        <dbReference type="SAM" id="Phobius"/>
    </source>
</evidence>
<evidence type="ECO:0000313" key="2">
    <source>
        <dbReference type="EMBL" id="MBO8196822.1"/>
    </source>
</evidence>
<comment type="caution">
    <text evidence="2">The sequence shown here is derived from an EMBL/GenBank/DDBJ whole genome shotgun (WGS) entry which is preliminary data.</text>
</comment>
<feature type="transmembrane region" description="Helical" evidence="1">
    <location>
        <begin position="6"/>
        <end position="22"/>
    </location>
</feature>
<reference evidence="2 3" key="1">
    <citation type="submission" date="2021-02" db="EMBL/GenBank/DDBJ databases">
        <title>Streptomyces spirodelae sp. nov., isolated from duckweed.</title>
        <authorList>
            <person name="Saimee Y."/>
            <person name="Duangmal K."/>
        </authorList>
    </citation>
    <scope>NUCLEOTIDE SEQUENCE [LARGE SCALE GENOMIC DNA]</scope>
    <source>
        <strain evidence="2 3">DSM 42105</strain>
    </source>
</reference>
<dbReference type="GeneID" id="96257086"/>
<protein>
    <submittedName>
        <fullName evidence="2">K(+)-transporting ATPase subunit F</fullName>
    </submittedName>
</protein>
<sequence length="29" mass="3199">MAEVNIAGLFLAASLIGYLLLARKYPDKF</sequence>
<keyword evidence="1" id="KW-0472">Membrane</keyword>
<gene>
    <name evidence="2" type="ORF">JW613_00620</name>
</gene>
<dbReference type="EMBL" id="JAFFZM010000001">
    <property type="protein sequence ID" value="MBO8196822.1"/>
    <property type="molecule type" value="Genomic_DNA"/>
</dbReference>
<accession>A0ABS3XP91</accession>
<keyword evidence="1" id="KW-0812">Transmembrane</keyword>
<dbReference type="RefSeq" id="WP_099885551.1">
    <property type="nucleotide sequence ID" value="NZ_JAFFZM010000001.1"/>
</dbReference>
<organism evidence="2 3">
    <name type="scientific">Streptomyces smyrnaeus</name>
    <dbReference type="NCBI Taxonomy" id="1387713"/>
    <lineage>
        <taxon>Bacteria</taxon>
        <taxon>Bacillati</taxon>
        <taxon>Actinomycetota</taxon>
        <taxon>Actinomycetes</taxon>
        <taxon>Kitasatosporales</taxon>
        <taxon>Streptomycetaceae</taxon>
        <taxon>Streptomyces</taxon>
    </lineage>
</organism>
<proteinExistence type="predicted"/>
<keyword evidence="1" id="KW-1133">Transmembrane helix</keyword>
<keyword evidence="3" id="KW-1185">Reference proteome</keyword>